<evidence type="ECO:0000313" key="2">
    <source>
        <dbReference type="Proteomes" id="UP000034617"/>
    </source>
</evidence>
<comment type="caution">
    <text evidence="1">The sequence shown here is derived from an EMBL/GenBank/DDBJ whole genome shotgun (WGS) entry which is preliminary data.</text>
</comment>
<sequence length="210" mass="23876">MHAGTLLQSSQAALAVLGKSHILDTSYLAGGSALALHLGHRKSFDFDFYYPGALFAEDIIKQLAGIGTFKVTLLEPPHTVLGIFNNIKFSIFRYTYPMIGEFTLYQNIRVASVADIAAMKLTAITGRATKRDYVDLYVISQKYRFEELFDFYEKKFGNLGNNRYAIIRAMGYFDDAESDEMPKMIHSFSWEEVKTFLSDESIRLAKKYLE</sequence>
<dbReference type="Proteomes" id="UP000034617">
    <property type="component" value="Unassembled WGS sequence"/>
</dbReference>
<dbReference type="EMBL" id="LCHM01000087">
    <property type="protein sequence ID" value="KKT33866.1"/>
    <property type="molecule type" value="Genomic_DNA"/>
</dbReference>
<proteinExistence type="predicted"/>
<name>A0A0G1GFY3_9BACT</name>
<organism evidence="1 2">
    <name type="scientific">Candidatus Gottesmanbacteria bacterium GW2011_GWB1_44_11c</name>
    <dbReference type="NCBI Taxonomy" id="1618447"/>
    <lineage>
        <taxon>Bacteria</taxon>
        <taxon>Candidatus Gottesmaniibacteriota</taxon>
    </lineage>
</organism>
<reference evidence="1 2" key="1">
    <citation type="journal article" date="2015" name="Nature">
        <title>rRNA introns, odd ribosomes, and small enigmatic genomes across a large radiation of phyla.</title>
        <authorList>
            <person name="Brown C.T."/>
            <person name="Hug L.A."/>
            <person name="Thomas B.C."/>
            <person name="Sharon I."/>
            <person name="Castelle C.J."/>
            <person name="Singh A."/>
            <person name="Wilkins M.J."/>
            <person name="Williams K.H."/>
            <person name="Banfield J.F."/>
        </authorList>
    </citation>
    <scope>NUCLEOTIDE SEQUENCE [LARGE SCALE GENOMIC DNA]</scope>
</reference>
<evidence type="ECO:0000313" key="1">
    <source>
        <dbReference type="EMBL" id="KKT33866.1"/>
    </source>
</evidence>
<accession>A0A0G1GFY3</accession>
<dbReference type="InterPro" id="IPR014942">
    <property type="entry name" value="AbiEii"/>
</dbReference>
<protein>
    <recommendedName>
        <fullName evidence="3">Nucleotidyl transferase AbiEii toxin, Type IV TA system</fullName>
    </recommendedName>
</protein>
<dbReference type="AlphaFoldDB" id="A0A0G1GFY3"/>
<gene>
    <name evidence="1" type="ORF">UW22_C0087G0007</name>
</gene>
<dbReference type="Pfam" id="PF08843">
    <property type="entry name" value="AbiEii"/>
    <property type="match status" value="1"/>
</dbReference>
<evidence type="ECO:0008006" key="3">
    <source>
        <dbReference type="Google" id="ProtNLM"/>
    </source>
</evidence>